<organism evidence="4 5">
    <name type="scientific">Aureitalea marina</name>
    <dbReference type="NCBI Taxonomy" id="930804"/>
    <lineage>
        <taxon>Bacteria</taxon>
        <taxon>Pseudomonadati</taxon>
        <taxon>Bacteroidota</taxon>
        <taxon>Flavobacteriia</taxon>
        <taxon>Flavobacteriales</taxon>
        <taxon>Flavobacteriaceae</taxon>
        <taxon>Aureitalea</taxon>
    </lineage>
</organism>
<dbReference type="InterPro" id="IPR008969">
    <property type="entry name" value="CarboxyPept-like_regulatory"/>
</dbReference>
<name>A0A2S7KSE9_9FLAO</name>
<reference evidence="4 5" key="1">
    <citation type="submission" date="2016-11" db="EMBL/GenBank/DDBJ databases">
        <title>Trade-off between light-utilization and light-protection in marine flavobacteria.</title>
        <authorList>
            <person name="Kumagai Y."/>
        </authorList>
    </citation>
    <scope>NUCLEOTIDE SEQUENCE [LARGE SCALE GENOMIC DNA]</scope>
    <source>
        <strain evidence="4 5">NBRC 107741</strain>
    </source>
</reference>
<dbReference type="InterPro" id="IPR019734">
    <property type="entry name" value="TPR_rpt"/>
</dbReference>
<dbReference type="OrthoDB" id="1079187at2"/>
<protein>
    <recommendedName>
        <fullName evidence="3">TonB-dependent receptor plug domain-containing protein</fullName>
    </recommendedName>
</protein>
<keyword evidence="1" id="KW-0802">TPR repeat</keyword>
<feature type="signal peptide" evidence="2">
    <location>
        <begin position="1"/>
        <end position="18"/>
    </location>
</feature>
<evidence type="ECO:0000259" key="3">
    <source>
        <dbReference type="Pfam" id="PF07715"/>
    </source>
</evidence>
<dbReference type="SUPFAM" id="SSF48452">
    <property type="entry name" value="TPR-like"/>
    <property type="match status" value="1"/>
</dbReference>
<dbReference type="Pfam" id="PF07715">
    <property type="entry name" value="Plug"/>
    <property type="match status" value="1"/>
</dbReference>
<proteinExistence type="predicted"/>
<dbReference type="Gene3D" id="1.25.40.10">
    <property type="entry name" value="Tetratricopeptide repeat domain"/>
    <property type="match status" value="1"/>
</dbReference>
<dbReference type="AlphaFoldDB" id="A0A2S7KSE9"/>
<evidence type="ECO:0000313" key="4">
    <source>
        <dbReference type="EMBL" id="PQB05552.1"/>
    </source>
</evidence>
<evidence type="ECO:0000256" key="1">
    <source>
        <dbReference type="PROSITE-ProRule" id="PRU00339"/>
    </source>
</evidence>
<comment type="caution">
    <text evidence="4">The sequence shown here is derived from an EMBL/GenBank/DDBJ whole genome shotgun (WGS) entry which is preliminary data.</text>
</comment>
<dbReference type="Gene3D" id="2.170.130.10">
    <property type="entry name" value="TonB-dependent receptor, plug domain"/>
    <property type="match status" value="1"/>
</dbReference>
<dbReference type="SUPFAM" id="SSF49464">
    <property type="entry name" value="Carboxypeptidase regulatory domain-like"/>
    <property type="match status" value="2"/>
</dbReference>
<feature type="domain" description="TonB-dependent receptor plug" evidence="3">
    <location>
        <begin position="232"/>
        <end position="334"/>
    </location>
</feature>
<dbReference type="InterPro" id="IPR012910">
    <property type="entry name" value="Plug_dom"/>
</dbReference>
<dbReference type="InterPro" id="IPR037066">
    <property type="entry name" value="Plug_dom_sf"/>
</dbReference>
<evidence type="ECO:0000313" key="5">
    <source>
        <dbReference type="Proteomes" id="UP000239800"/>
    </source>
</evidence>
<gene>
    <name evidence="4" type="ORF">BST85_12080</name>
</gene>
<dbReference type="SUPFAM" id="SSF56935">
    <property type="entry name" value="Porins"/>
    <property type="match status" value="1"/>
</dbReference>
<dbReference type="Pfam" id="PF13715">
    <property type="entry name" value="CarbopepD_reg_2"/>
    <property type="match status" value="2"/>
</dbReference>
<feature type="chain" id="PRO_5015739333" description="TonB-dependent receptor plug domain-containing protein" evidence="2">
    <location>
        <begin position="19"/>
        <end position="670"/>
    </location>
</feature>
<dbReference type="PROSITE" id="PS50005">
    <property type="entry name" value="TPR"/>
    <property type="match status" value="1"/>
</dbReference>
<dbReference type="RefSeq" id="WP_104813498.1">
    <property type="nucleotide sequence ID" value="NZ_MQUB01000001.1"/>
</dbReference>
<keyword evidence="2" id="KW-0732">Signal</keyword>
<dbReference type="EMBL" id="MQUB01000001">
    <property type="protein sequence ID" value="PQB05552.1"/>
    <property type="molecule type" value="Genomic_DNA"/>
</dbReference>
<keyword evidence="5" id="KW-1185">Reference proteome</keyword>
<dbReference type="Proteomes" id="UP000239800">
    <property type="component" value="Unassembled WGS sequence"/>
</dbReference>
<sequence length="670" mass="74817">MKSFTSILLFFCTLIASSQTIVTLDGLLLDRETKEPIRFANVSILEKNVGTVSLDDGTFKLQYNKNKVGDLSVMQVSALGYQTRQITLTQLYRLFQKTNVLMLDTNLAGVARATVGDPVGVSDTRLSGKVFSDSGPLQGATVKIKGTYREAITDVDGIYRIEAQPGDVLQVAQLGMIPTEVPVSGAGPVDVELKVDGQLLEEVYVKGEVKKDPYNTEFETAYGKREFNKLGFSIGQITSEDINDGYTNFDQLLYRLNGLQSSRGPDGELVYFFQRSVGSSVSQNSLPIFVVDNIIYQQQEGQSLPAIDVQNIESVTALPGIAASVKYGGLGSAGAIIVKTKVQAYGETGGEISRKNSALVIGNNYSEQLPFYDNDDLLPAYLGQLNKASSFEDAKRIYLSQGSFADSYGIPYYMDVADYFQKWDRNYAASIAMKLAELGPTNVRVLKSLAFKLEELGQLEDAKSVYQRIALVQPEAAQSYRDLAYIYKETGELNKAFGLYKQILANDTEGIDFSGVQKPAENELRQMLKNHKAQVDFASVSNDLLDVRFKQDVRVVLEWNDPALEFEVQFVNPQRKFFSWKHDMFDNADRMFEEVQQGYFMEEFIIDDDVQGNWLVNIRNTGLNNGDGKNPIFLKYTFYKDYGLPTETKEVKTINLSTYTQKVSLDTFLN</sequence>
<evidence type="ECO:0000256" key="2">
    <source>
        <dbReference type="SAM" id="SignalP"/>
    </source>
</evidence>
<dbReference type="InterPro" id="IPR011990">
    <property type="entry name" value="TPR-like_helical_dom_sf"/>
</dbReference>
<feature type="repeat" description="TPR" evidence="1">
    <location>
        <begin position="477"/>
        <end position="510"/>
    </location>
</feature>
<accession>A0A2S7KSE9</accession>